<dbReference type="Pfam" id="PF00156">
    <property type="entry name" value="Pribosyltran"/>
    <property type="match status" value="1"/>
</dbReference>
<feature type="domain" description="Phosphoribosyltransferase" evidence="1">
    <location>
        <begin position="149"/>
        <end position="201"/>
    </location>
</feature>
<accession>A0A6J4HDX1</accession>
<dbReference type="SUPFAM" id="SSF53271">
    <property type="entry name" value="PRTase-like"/>
    <property type="match status" value="1"/>
</dbReference>
<dbReference type="EMBL" id="CADCTO010000072">
    <property type="protein sequence ID" value="CAA9222049.1"/>
    <property type="molecule type" value="Genomic_DNA"/>
</dbReference>
<dbReference type="AlphaFoldDB" id="A0A6J4HDX1"/>
<evidence type="ECO:0000313" key="2">
    <source>
        <dbReference type="EMBL" id="CAA9222049.1"/>
    </source>
</evidence>
<proteinExistence type="predicted"/>
<dbReference type="InterPro" id="IPR029057">
    <property type="entry name" value="PRTase-like"/>
</dbReference>
<organism evidence="2">
    <name type="scientific">uncultured Armatimonadetes bacterium</name>
    <dbReference type="NCBI Taxonomy" id="157466"/>
    <lineage>
        <taxon>Bacteria</taxon>
        <taxon>Bacillati</taxon>
        <taxon>Armatimonadota</taxon>
        <taxon>environmental samples</taxon>
    </lineage>
</organism>
<name>A0A6J4HDX1_9BACT</name>
<dbReference type="Gene3D" id="3.40.50.2020">
    <property type="match status" value="1"/>
</dbReference>
<protein>
    <recommendedName>
        <fullName evidence="1">Phosphoribosyltransferase domain-containing protein</fullName>
    </recommendedName>
</protein>
<sequence>MEPQDTVFKPEFARHNQPRRIVTFGAYYPVAQVMDTTGALRYIREGGQTGYSTQSVSRMEEGVRWTRWINALNQGRQWPVKRLFDRLDPMLEADVAVAVVPSHDPFAAPPIRDLARRLAGSGDRVDATSCLVRHTKIKRIVYGGPSYRGLHRQTISVENAHLIEGRRVLLLDDIAKSGASLRACEEMLYEAGARVVQSVALGRVTARDE</sequence>
<dbReference type="InterPro" id="IPR000836">
    <property type="entry name" value="PRTase_dom"/>
</dbReference>
<dbReference type="CDD" id="cd06223">
    <property type="entry name" value="PRTases_typeI"/>
    <property type="match status" value="1"/>
</dbReference>
<evidence type="ECO:0000259" key="1">
    <source>
        <dbReference type="Pfam" id="PF00156"/>
    </source>
</evidence>
<gene>
    <name evidence="2" type="ORF">AVDCRST_MAG63-528</name>
</gene>
<reference evidence="2" key="1">
    <citation type="submission" date="2020-02" db="EMBL/GenBank/DDBJ databases">
        <authorList>
            <person name="Meier V. D."/>
        </authorList>
    </citation>
    <scope>NUCLEOTIDE SEQUENCE</scope>
    <source>
        <strain evidence="2">AVDCRST_MAG63</strain>
    </source>
</reference>